<feature type="non-terminal residue" evidence="4">
    <location>
        <position position="1"/>
    </location>
</feature>
<evidence type="ECO:0000313" key="4">
    <source>
        <dbReference type="EMBL" id="KIN05476.1"/>
    </source>
</evidence>
<comment type="similarity">
    <text evidence="1">Belongs to the short-chain dehydrogenases/reductases (SDR) family.</text>
</comment>
<dbReference type="SUPFAM" id="SSF51735">
    <property type="entry name" value="NAD(P)-binding Rossmann-fold domains"/>
    <property type="match status" value="1"/>
</dbReference>
<keyword evidence="2" id="KW-0560">Oxidoreductase</keyword>
<dbReference type="InterPro" id="IPR002347">
    <property type="entry name" value="SDR_fam"/>
</dbReference>
<evidence type="ECO:0000256" key="2">
    <source>
        <dbReference type="ARBA" id="ARBA00023002"/>
    </source>
</evidence>
<evidence type="ECO:0000313" key="5">
    <source>
        <dbReference type="Proteomes" id="UP000054321"/>
    </source>
</evidence>
<dbReference type="InParanoid" id="A0A0C3HB61"/>
<name>A0A0C3HB61_OIDMZ</name>
<feature type="region of interest" description="Disordered" evidence="3">
    <location>
        <begin position="197"/>
        <end position="216"/>
    </location>
</feature>
<dbReference type="InterPro" id="IPR036291">
    <property type="entry name" value="NAD(P)-bd_dom_sf"/>
</dbReference>
<dbReference type="EMBL" id="KN832871">
    <property type="protein sequence ID" value="KIN05476.1"/>
    <property type="molecule type" value="Genomic_DNA"/>
</dbReference>
<evidence type="ECO:0008006" key="6">
    <source>
        <dbReference type="Google" id="ProtNLM"/>
    </source>
</evidence>
<dbReference type="PANTHER" id="PTHR44196">
    <property type="entry name" value="DEHYDROGENASE/REDUCTASE SDR FAMILY MEMBER 7B"/>
    <property type="match status" value="1"/>
</dbReference>
<dbReference type="STRING" id="913774.A0A0C3HB61"/>
<organism evidence="4 5">
    <name type="scientific">Oidiodendron maius (strain Zn)</name>
    <dbReference type="NCBI Taxonomy" id="913774"/>
    <lineage>
        <taxon>Eukaryota</taxon>
        <taxon>Fungi</taxon>
        <taxon>Dikarya</taxon>
        <taxon>Ascomycota</taxon>
        <taxon>Pezizomycotina</taxon>
        <taxon>Leotiomycetes</taxon>
        <taxon>Leotiomycetes incertae sedis</taxon>
        <taxon>Myxotrichaceae</taxon>
        <taxon>Oidiodendron</taxon>
    </lineage>
</organism>
<proteinExistence type="inferred from homology"/>
<dbReference type="AlphaFoldDB" id="A0A0C3HB61"/>
<gene>
    <name evidence="4" type="ORF">OIDMADRAFT_98184</name>
</gene>
<dbReference type="Gene3D" id="3.40.50.720">
    <property type="entry name" value="NAD(P)-binding Rossmann-like Domain"/>
    <property type="match status" value="1"/>
</dbReference>
<dbReference type="GO" id="GO:0016020">
    <property type="term" value="C:membrane"/>
    <property type="evidence" value="ECO:0007669"/>
    <property type="project" value="TreeGrafter"/>
</dbReference>
<feature type="non-terminal residue" evidence="4">
    <location>
        <position position="216"/>
    </location>
</feature>
<reference evidence="5" key="2">
    <citation type="submission" date="2015-01" db="EMBL/GenBank/DDBJ databases">
        <title>Evolutionary Origins and Diversification of the Mycorrhizal Mutualists.</title>
        <authorList>
            <consortium name="DOE Joint Genome Institute"/>
            <consortium name="Mycorrhizal Genomics Consortium"/>
            <person name="Kohler A."/>
            <person name="Kuo A."/>
            <person name="Nagy L.G."/>
            <person name="Floudas D."/>
            <person name="Copeland A."/>
            <person name="Barry K.W."/>
            <person name="Cichocki N."/>
            <person name="Veneault-Fourrey C."/>
            <person name="LaButti K."/>
            <person name="Lindquist E.A."/>
            <person name="Lipzen A."/>
            <person name="Lundell T."/>
            <person name="Morin E."/>
            <person name="Murat C."/>
            <person name="Riley R."/>
            <person name="Ohm R."/>
            <person name="Sun H."/>
            <person name="Tunlid A."/>
            <person name="Henrissat B."/>
            <person name="Grigoriev I.V."/>
            <person name="Hibbett D.S."/>
            <person name="Martin F."/>
        </authorList>
    </citation>
    <scope>NUCLEOTIDE SEQUENCE [LARGE SCALE GENOMIC DNA]</scope>
    <source>
        <strain evidence="5">Zn</strain>
    </source>
</reference>
<dbReference type="Pfam" id="PF00106">
    <property type="entry name" value="adh_short"/>
    <property type="match status" value="1"/>
</dbReference>
<dbReference type="PRINTS" id="PR00081">
    <property type="entry name" value="GDHRDH"/>
</dbReference>
<keyword evidence="5" id="KW-1185">Reference proteome</keyword>
<evidence type="ECO:0000256" key="1">
    <source>
        <dbReference type="ARBA" id="ARBA00006484"/>
    </source>
</evidence>
<evidence type="ECO:0000256" key="3">
    <source>
        <dbReference type="SAM" id="MobiDB-lite"/>
    </source>
</evidence>
<dbReference type="HOGENOM" id="CLU_010194_2_6_1"/>
<dbReference type="OrthoDB" id="37659at2759"/>
<protein>
    <recommendedName>
        <fullName evidence="6">NAD(P)-binding protein</fullName>
    </recommendedName>
</protein>
<reference evidence="4 5" key="1">
    <citation type="submission" date="2014-04" db="EMBL/GenBank/DDBJ databases">
        <authorList>
            <consortium name="DOE Joint Genome Institute"/>
            <person name="Kuo A."/>
            <person name="Martino E."/>
            <person name="Perotto S."/>
            <person name="Kohler A."/>
            <person name="Nagy L.G."/>
            <person name="Floudas D."/>
            <person name="Copeland A."/>
            <person name="Barry K.W."/>
            <person name="Cichocki N."/>
            <person name="Veneault-Fourrey C."/>
            <person name="LaButti K."/>
            <person name="Lindquist E.A."/>
            <person name="Lipzen A."/>
            <person name="Lundell T."/>
            <person name="Morin E."/>
            <person name="Murat C."/>
            <person name="Sun H."/>
            <person name="Tunlid A."/>
            <person name="Henrissat B."/>
            <person name="Grigoriev I.V."/>
            <person name="Hibbett D.S."/>
            <person name="Martin F."/>
            <person name="Nordberg H.P."/>
            <person name="Cantor M.N."/>
            <person name="Hua S.X."/>
        </authorList>
    </citation>
    <scope>NUCLEOTIDE SEQUENCE [LARGE SCALE GENOMIC DNA]</scope>
    <source>
        <strain evidence="4 5">Zn</strain>
    </source>
</reference>
<dbReference type="Proteomes" id="UP000054321">
    <property type="component" value="Unassembled WGS sequence"/>
</dbReference>
<dbReference type="PANTHER" id="PTHR44196:SF1">
    <property type="entry name" value="DEHYDROGENASE_REDUCTASE SDR FAMILY MEMBER 7B"/>
    <property type="match status" value="1"/>
</dbReference>
<sequence>NTVLILGGTSGIGRGLARAIHSQGKTVIVTGRRLGRLSALATELPGLKTSAFDFSNITELPSNINGLFHSYPDIDTVIVSAGIQTFLLFNDSPIPNYDIVSQEVATNLTAPIVLCQILVPVLLKKPKPCSIILISSGLAFVPVPFFPVYGPTKAALHAFAIALRSQTAGTNINVTEVFPPYVETELLEEHKARVIEMSGGPDKAPKPMPLDEFTEQ</sequence>
<accession>A0A0C3HB61</accession>
<dbReference type="GO" id="GO:0016491">
    <property type="term" value="F:oxidoreductase activity"/>
    <property type="evidence" value="ECO:0007669"/>
    <property type="project" value="UniProtKB-KW"/>
</dbReference>